<feature type="transmembrane region" description="Helical" evidence="2">
    <location>
        <begin position="102"/>
        <end position="128"/>
    </location>
</feature>
<reference evidence="3" key="1">
    <citation type="submission" date="2018-11" db="EMBL/GenBank/DDBJ databases">
        <authorList>
            <consortium name="Pathogen Informatics"/>
        </authorList>
    </citation>
    <scope>NUCLEOTIDE SEQUENCE</scope>
</reference>
<evidence type="ECO:0000313" key="3">
    <source>
        <dbReference type="EMBL" id="VEL28507.1"/>
    </source>
</evidence>
<keyword evidence="4" id="KW-1185">Reference proteome</keyword>
<dbReference type="AlphaFoldDB" id="A0A448X5C9"/>
<keyword evidence="2" id="KW-1133">Transmembrane helix</keyword>
<protein>
    <submittedName>
        <fullName evidence="3">Uncharacterized protein</fullName>
    </submittedName>
</protein>
<keyword evidence="2" id="KW-0812">Transmembrane</keyword>
<evidence type="ECO:0000313" key="4">
    <source>
        <dbReference type="Proteomes" id="UP000784294"/>
    </source>
</evidence>
<feature type="region of interest" description="Disordered" evidence="1">
    <location>
        <begin position="32"/>
        <end position="53"/>
    </location>
</feature>
<comment type="caution">
    <text evidence="3">The sequence shown here is derived from an EMBL/GenBank/DDBJ whole genome shotgun (WGS) entry which is preliminary data.</text>
</comment>
<name>A0A448X5C9_9PLAT</name>
<dbReference type="Proteomes" id="UP000784294">
    <property type="component" value="Unassembled WGS sequence"/>
</dbReference>
<keyword evidence="2" id="KW-0472">Membrane</keyword>
<dbReference type="EMBL" id="CAAALY010095544">
    <property type="protein sequence ID" value="VEL28507.1"/>
    <property type="molecule type" value="Genomic_DNA"/>
</dbReference>
<sequence length="200" mass="22191">MPKTQLRAQLERQNYGASVSNLKNISCSTLIPSSSSSHNPLPPSPCPEPTLTNSPWTALPRIPGQHRPPHTHTYMHKMLIHLRLPCQAPPQRPRVDRSVKHVMCMMANMVTTVGLSVVRLIMIIKVMAPLLVPTQRRQTSVSVRRTNGSVCWQLTRSVPKFASSREQLGPRSKLECFKTGVGGGQFDSPGIIMNVATKRD</sequence>
<gene>
    <name evidence="3" type="ORF">PXEA_LOCUS21947</name>
</gene>
<evidence type="ECO:0000256" key="2">
    <source>
        <dbReference type="SAM" id="Phobius"/>
    </source>
</evidence>
<accession>A0A448X5C9</accession>
<proteinExistence type="predicted"/>
<evidence type="ECO:0000256" key="1">
    <source>
        <dbReference type="SAM" id="MobiDB-lite"/>
    </source>
</evidence>
<organism evidence="3 4">
    <name type="scientific">Protopolystoma xenopodis</name>
    <dbReference type="NCBI Taxonomy" id="117903"/>
    <lineage>
        <taxon>Eukaryota</taxon>
        <taxon>Metazoa</taxon>
        <taxon>Spiralia</taxon>
        <taxon>Lophotrochozoa</taxon>
        <taxon>Platyhelminthes</taxon>
        <taxon>Monogenea</taxon>
        <taxon>Polyopisthocotylea</taxon>
        <taxon>Polystomatidea</taxon>
        <taxon>Polystomatidae</taxon>
        <taxon>Protopolystoma</taxon>
    </lineage>
</organism>